<dbReference type="EMBL" id="FNBP01000013">
    <property type="protein sequence ID" value="SDG85836.1"/>
    <property type="molecule type" value="Genomic_DNA"/>
</dbReference>
<keyword evidence="2" id="KW-0812">Transmembrane</keyword>
<organism evidence="3 4">
    <name type="scientific">Sulfitobacter delicatus</name>
    <dbReference type="NCBI Taxonomy" id="218672"/>
    <lineage>
        <taxon>Bacteria</taxon>
        <taxon>Pseudomonadati</taxon>
        <taxon>Pseudomonadota</taxon>
        <taxon>Alphaproteobacteria</taxon>
        <taxon>Rhodobacterales</taxon>
        <taxon>Roseobacteraceae</taxon>
        <taxon>Sulfitobacter</taxon>
    </lineage>
</organism>
<dbReference type="STRING" id="218672.SAMN04489759_11311"/>
<dbReference type="Proteomes" id="UP000199399">
    <property type="component" value="Unassembled WGS sequence"/>
</dbReference>
<reference evidence="4" key="1">
    <citation type="submission" date="2016-10" db="EMBL/GenBank/DDBJ databases">
        <authorList>
            <person name="Varghese N."/>
            <person name="Submissions S."/>
        </authorList>
    </citation>
    <scope>NUCLEOTIDE SEQUENCE [LARGE SCALE GENOMIC DNA]</scope>
    <source>
        <strain evidence="4">DSM 16477</strain>
    </source>
</reference>
<feature type="transmembrane region" description="Helical" evidence="2">
    <location>
        <begin position="12"/>
        <end position="35"/>
    </location>
</feature>
<dbReference type="AlphaFoldDB" id="A0A1G7XP31"/>
<accession>A0A1G7XP31</accession>
<evidence type="ECO:0000313" key="3">
    <source>
        <dbReference type="EMBL" id="SDG85836.1"/>
    </source>
</evidence>
<proteinExistence type="predicted"/>
<sequence>MPELKQNRFTRGRVAALLTEATGWALLLLGVALAVRHLLGTVTLPGLLAPAAAIAGGLFAILAAHVARAVFDNAQDTRAMRLAQRKPPAAAGPTNAGLRAEPSLRRPGS</sequence>
<keyword evidence="4" id="KW-1185">Reference proteome</keyword>
<keyword evidence="2" id="KW-0472">Membrane</keyword>
<keyword evidence="2" id="KW-1133">Transmembrane helix</keyword>
<evidence type="ECO:0000256" key="2">
    <source>
        <dbReference type="SAM" id="Phobius"/>
    </source>
</evidence>
<gene>
    <name evidence="3" type="ORF">SAMN04489759_11311</name>
</gene>
<evidence type="ECO:0000313" key="4">
    <source>
        <dbReference type="Proteomes" id="UP000199399"/>
    </source>
</evidence>
<feature type="region of interest" description="Disordered" evidence="1">
    <location>
        <begin position="82"/>
        <end position="109"/>
    </location>
</feature>
<evidence type="ECO:0000256" key="1">
    <source>
        <dbReference type="SAM" id="MobiDB-lite"/>
    </source>
</evidence>
<protein>
    <submittedName>
        <fullName evidence="3">Uncharacterized protein</fullName>
    </submittedName>
</protein>
<name>A0A1G7XP31_9RHOB</name>
<feature type="transmembrane region" description="Helical" evidence="2">
    <location>
        <begin position="47"/>
        <end position="71"/>
    </location>
</feature>
<dbReference type="OrthoDB" id="7726815at2"/>
<dbReference type="RefSeq" id="WP_093743894.1">
    <property type="nucleotide sequence ID" value="NZ_FNBP01000013.1"/>
</dbReference>